<evidence type="ECO:0000313" key="2">
    <source>
        <dbReference type="EMBL" id="KAL2867414.1"/>
    </source>
</evidence>
<reference evidence="2 3" key="1">
    <citation type="submission" date="2024-07" db="EMBL/GenBank/DDBJ databases">
        <title>Section-level genome sequencing and comparative genomics of Aspergillus sections Usti and Cavernicolus.</title>
        <authorList>
            <consortium name="Lawrence Berkeley National Laboratory"/>
            <person name="Nybo J.L."/>
            <person name="Vesth T.C."/>
            <person name="Theobald S."/>
            <person name="Frisvad J.C."/>
            <person name="Larsen T.O."/>
            <person name="Kjaerboelling I."/>
            <person name="Rothschild-Mancinelli K."/>
            <person name="Lyhne E.K."/>
            <person name="Kogle M.E."/>
            <person name="Barry K."/>
            <person name="Clum A."/>
            <person name="Na H."/>
            <person name="Ledsgaard L."/>
            <person name="Lin J."/>
            <person name="Lipzen A."/>
            <person name="Kuo A."/>
            <person name="Riley R."/>
            <person name="Mondo S."/>
            <person name="Labutti K."/>
            <person name="Haridas S."/>
            <person name="Pangalinan J."/>
            <person name="Salamov A.A."/>
            <person name="Simmons B.A."/>
            <person name="Magnuson J.K."/>
            <person name="Chen J."/>
            <person name="Drula E."/>
            <person name="Henrissat B."/>
            <person name="Wiebenga A."/>
            <person name="Lubbers R.J."/>
            <person name="Gomes A.C."/>
            <person name="Macurrencykelacurrency M.R."/>
            <person name="Stajich J."/>
            <person name="Grigoriev I.V."/>
            <person name="Mortensen U.H."/>
            <person name="De Vries R.P."/>
            <person name="Baker S.E."/>
            <person name="Andersen M.R."/>
        </authorList>
    </citation>
    <scope>NUCLEOTIDE SEQUENCE [LARGE SCALE GENOMIC DNA]</scope>
    <source>
        <strain evidence="2 3">CBS 449.75</strain>
    </source>
</reference>
<evidence type="ECO:0000256" key="1">
    <source>
        <dbReference type="SAM" id="SignalP"/>
    </source>
</evidence>
<feature type="signal peptide" evidence="1">
    <location>
        <begin position="1"/>
        <end position="17"/>
    </location>
</feature>
<keyword evidence="1" id="KW-0732">Signal</keyword>
<name>A0ABR4LSC8_9EURO</name>
<dbReference type="Proteomes" id="UP001610432">
    <property type="component" value="Unassembled WGS sequence"/>
</dbReference>
<dbReference type="EMBL" id="JBFXLQ010000019">
    <property type="protein sequence ID" value="KAL2867414.1"/>
    <property type="molecule type" value="Genomic_DNA"/>
</dbReference>
<accession>A0ABR4LSC8</accession>
<dbReference type="GeneID" id="98150615"/>
<feature type="chain" id="PRO_5046224705" evidence="1">
    <location>
        <begin position="18"/>
        <end position="133"/>
    </location>
</feature>
<sequence>MKWTAILIALSATLTQANPLKTEPLAARDFDGEVSCGGDLPAQRDSISDGIDYLNGVGGTPAQDPNSCGRVSCSYNSAIYMCNDNDETQYLASFATLASGAQKILDECSSGMDVVGTVKAPNGWGVQVKYASC</sequence>
<comment type="caution">
    <text evidence="2">The sequence shown here is derived from an EMBL/GenBank/DDBJ whole genome shotgun (WGS) entry which is preliminary data.</text>
</comment>
<dbReference type="PANTHER" id="PTHR35605">
    <property type="entry name" value="ECP2 EFFECTOR PROTEIN DOMAIN-CONTAINING PROTEIN-RELATED"/>
    <property type="match status" value="1"/>
</dbReference>
<dbReference type="PANTHER" id="PTHR35605:SF1">
    <property type="entry name" value="ECP2 EFFECTOR PROTEIN DOMAIN-CONTAINING PROTEIN-RELATED"/>
    <property type="match status" value="1"/>
</dbReference>
<protein>
    <submittedName>
        <fullName evidence="2">Uncharacterized protein</fullName>
    </submittedName>
</protein>
<organism evidence="2 3">
    <name type="scientific">Aspergillus lucknowensis</name>
    <dbReference type="NCBI Taxonomy" id="176173"/>
    <lineage>
        <taxon>Eukaryota</taxon>
        <taxon>Fungi</taxon>
        <taxon>Dikarya</taxon>
        <taxon>Ascomycota</taxon>
        <taxon>Pezizomycotina</taxon>
        <taxon>Eurotiomycetes</taxon>
        <taxon>Eurotiomycetidae</taxon>
        <taxon>Eurotiales</taxon>
        <taxon>Aspergillaceae</taxon>
        <taxon>Aspergillus</taxon>
        <taxon>Aspergillus subgen. Nidulantes</taxon>
    </lineage>
</organism>
<gene>
    <name evidence="2" type="ORF">BJX67DRAFT_85278</name>
</gene>
<dbReference type="RefSeq" id="XP_070886393.1">
    <property type="nucleotide sequence ID" value="XM_071035543.1"/>
</dbReference>
<proteinExistence type="predicted"/>
<keyword evidence="3" id="KW-1185">Reference proteome</keyword>
<evidence type="ECO:0000313" key="3">
    <source>
        <dbReference type="Proteomes" id="UP001610432"/>
    </source>
</evidence>